<dbReference type="PANTHER" id="PTHR22706:SF1">
    <property type="entry name" value="ASSEMBLY FACTOR FOR SPINDLE MICROTUBULES"/>
    <property type="match status" value="1"/>
</dbReference>
<dbReference type="InterPro" id="IPR036872">
    <property type="entry name" value="CH_dom_sf"/>
</dbReference>
<evidence type="ECO:0000313" key="8">
    <source>
        <dbReference type="Proteomes" id="UP001314263"/>
    </source>
</evidence>
<comment type="subcellular location">
    <subcellularLocation>
        <location evidence="1">Cytoplasm</location>
    </subcellularLocation>
</comment>
<dbReference type="Proteomes" id="UP001314263">
    <property type="component" value="Unassembled WGS sequence"/>
</dbReference>
<dbReference type="EMBL" id="CAUYUE010000001">
    <property type="protein sequence ID" value="CAK0735226.1"/>
    <property type="molecule type" value="Genomic_DNA"/>
</dbReference>
<dbReference type="GO" id="GO:0005516">
    <property type="term" value="F:calmodulin binding"/>
    <property type="evidence" value="ECO:0007669"/>
    <property type="project" value="UniProtKB-KW"/>
</dbReference>
<dbReference type="PROSITE" id="PS50096">
    <property type="entry name" value="IQ"/>
    <property type="match status" value="22"/>
</dbReference>
<organism evidence="7 8">
    <name type="scientific">Coccomyxa viridis</name>
    <dbReference type="NCBI Taxonomy" id="1274662"/>
    <lineage>
        <taxon>Eukaryota</taxon>
        <taxon>Viridiplantae</taxon>
        <taxon>Chlorophyta</taxon>
        <taxon>core chlorophytes</taxon>
        <taxon>Trebouxiophyceae</taxon>
        <taxon>Trebouxiophyceae incertae sedis</taxon>
        <taxon>Coccomyxaceae</taxon>
        <taxon>Coccomyxa</taxon>
    </lineage>
</organism>
<dbReference type="GO" id="GO:0000278">
    <property type="term" value="P:mitotic cell cycle"/>
    <property type="evidence" value="ECO:0007669"/>
    <property type="project" value="TreeGrafter"/>
</dbReference>
<evidence type="ECO:0000256" key="5">
    <source>
        <dbReference type="SAM" id="MobiDB-lite"/>
    </source>
</evidence>
<dbReference type="SUPFAM" id="SSF52540">
    <property type="entry name" value="P-loop containing nucleoside triphosphate hydrolases"/>
    <property type="match status" value="3"/>
</dbReference>
<feature type="region of interest" description="Disordered" evidence="5">
    <location>
        <begin position="270"/>
        <end position="296"/>
    </location>
</feature>
<comment type="caution">
    <text evidence="7">The sequence shown here is derived from an EMBL/GenBank/DDBJ whole genome shotgun (WGS) entry which is preliminary data.</text>
</comment>
<reference evidence="7 8" key="1">
    <citation type="submission" date="2023-10" db="EMBL/GenBank/DDBJ databases">
        <authorList>
            <person name="Maclean D."/>
            <person name="Macfadyen A."/>
        </authorList>
    </citation>
    <scope>NUCLEOTIDE SEQUENCE [LARGE SCALE GENOMIC DNA]</scope>
</reference>
<dbReference type="Gene3D" id="1.20.5.190">
    <property type="match status" value="12"/>
</dbReference>
<name>A0AAV1HUL3_9CHLO</name>
<feature type="compositionally biased region" description="Low complexity" evidence="5">
    <location>
        <begin position="232"/>
        <end position="249"/>
    </location>
</feature>
<keyword evidence="4" id="KW-0112">Calmodulin-binding</keyword>
<feature type="region of interest" description="Disordered" evidence="5">
    <location>
        <begin position="118"/>
        <end position="256"/>
    </location>
</feature>
<dbReference type="GO" id="GO:0000922">
    <property type="term" value="C:spindle pole"/>
    <property type="evidence" value="ECO:0007669"/>
    <property type="project" value="TreeGrafter"/>
</dbReference>
<dbReference type="PROSITE" id="PS50021">
    <property type="entry name" value="CH"/>
    <property type="match status" value="1"/>
</dbReference>
<keyword evidence="2" id="KW-0963">Cytoplasm</keyword>
<dbReference type="InterPro" id="IPR051185">
    <property type="entry name" value="ASPM"/>
</dbReference>
<dbReference type="GO" id="GO:0007051">
    <property type="term" value="P:spindle organization"/>
    <property type="evidence" value="ECO:0007669"/>
    <property type="project" value="TreeGrafter"/>
</dbReference>
<gene>
    <name evidence="7" type="ORF">CVIRNUC_000546</name>
</gene>
<evidence type="ECO:0000256" key="1">
    <source>
        <dbReference type="ARBA" id="ARBA00004496"/>
    </source>
</evidence>
<dbReference type="GO" id="GO:0005737">
    <property type="term" value="C:cytoplasm"/>
    <property type="evidence" value="ECO:0007669"/>
    <property type="project" value="UniProtKB-SubCell"/>
</dbReference>
<feature type="compositionally biased region" description="Polar residues" evidence="5">
    <location>
        <begin position="209"/>
        <end position="223"/>
    </location>
</feature>
<feature type="compositionally biased region" description="Basic and acidic residues" evidence="5">
    <location>
        <begin position="32"/>
        <end position="45"/>
    </location>
</feature>
<dbReference type="GO" id="GO:0051295">
    <property type="term" value="P:establishment of meiotic spindle localization"/>
    <property type="evidence" value="ECO:0007669"/>
    <property type="project" value="TreeGrafter"/>
</dbReference>
<dbReference type="PANTHER" id="PTHR22706">
    <property type="entry name" value="ASSEMBLY FACTOR FOR SPINDLE MICROTUBULES"/>
    <property type="match status" value="1"/>
</dbReference>
<evidence type="ECO:0000313" key="7">
    <source>
        <dbReference type="EMBL" id="CAK0735226.1"/>
    </source>
</evidence>
<protein>
    <recommendedName>
        <fullName evidence="6">Calponin-homology (CH) domain-containing protein</fullName>
    </recommendedName>
</protein>
<feature type="domain" description="Calponin-homology (CH)" evidence="6">
    <location>
        <begin position="694"/>
        <end position="830"/>
    </location>
</feature>
<dbReference type="SMART" id="SM00015">
    <property type="entry name" value="IQ"/>
    <property type="match status" value="33"/>
</dbReference>
<evidence type="ECO:0000259" key="6">
    <source>
        <dbReference type="PROSITE" id="PS50021"/>
    </source>
</evidence>
<evidence type="ECO:0000256" key="4">
    <source>
        <dbReference type="ARBA" id="ARBA00022860"/>
    </source>
</evidence>
<dbReference type="SUPFAM" id="SSF47576">
    <property type="entry name" value="Calponin-homology domain, CH-domain"/>
    <property type="match status" value="1"/>
</dbReference>
<dbReference type="InterPro" id="IPR027417">
    <property type="entry name" value="P-loop_NTPase"/>
</dbReference>
<dbReference type="InterPro" id="IPR000048">
    <property type="entry name" value="IQ_motif_EF-hand-BS"/>
</dbReference>
<dbReference type="CDD" id="cd21224">
    <property type="entry name" value="CH_ASPM_rpt2"/>
    <property type="match status" value="1"/>
</dbReference>
<sequence length="1959" mass="218034">MVQPNQVELSAIATSPAGGPDASSYAGPASNRKLDAYMDNQENRHAHTAAPSQNAEGAPSAALHLSSYSAELENAKAQPTVFGQLTSREPLKALPLSKNPADQSYALTRIAALRQHADRALPEGRPQAAQRPRLKHPGTLNLTRKLGAPARRPARASERAPEPFLMSTEAMEATQAAEAPEMSKGAGMGGQQSRPAARGACDSAGRPQMSKSTENSSQQSRPSSGELELTRRPPLSSSSRPNQQQQPARLGFTGRSVDSASEAVTGIWGQPGRAAHQGAASAGGDAAARKSRKSSIWPETDVSVRKSFSFAHKGLWLEKQEKAFQIWLNALLAPQAAAPEDDGGLAAKRLYARARGQIWHMYCTDPAVIGVMTRLETRVDEGFLRMKDEASRMGDVRLKQHVAEVLAAYHPFWLRLGLEIVVGKAVPPGEGSASRLYRSRAELEAFAREHFLNDADLALQRAGNKAQKSLHADDYWVELGRLVLKRFLLLVVLLDKAVREAPERAPLLFRRGQPLKSSAEAAEKFLQERMHGEGNTMRHLASMGYRLTYEQDPRTEFDYAITAMSMDLRSGVRLLRAAELLTGKQGLVQAGFFPASKRGLQVQNLQRALAALKTGQGYLAGLPARLVDELADGFREATLDFLWNLLLQHQLSVLLDVRALHAEVDRTSKAGHGSTSGLWLPSLPRAKAGSEASDQLLAMLLKWAHTICAKSGLEVRSWAGSFADGRAICLLVNFYLPRLLPQARISACSPAAELQQEDDCEDPFSASMLDDSQAGARRQAIHSNFALIGSAAAELGGVPAMLSAGDCCAPGGPHEHAVVGYVAFLCARLMEVSVEQRAAHIIQKHWRLSRLRSAGGARRHLHTWIAAAAKVQRAWRAHAFRRGLQRAPVLRRALQRAVARLQAVWRARPARAAFLRQRAAAVKLQACIRGWRDRRWLMHNITVPRILLRCVEAKQALQQARREAHLTRTATRLQARRRGLTQARRYQAMRCGAIALQAAWRGMAGRRAFLRQKAAALCIQAHGRGLLVLRARQAARREAAAVVVQAAWRALRVRAELMRQRRAAIHIQARWKGHRQTASFRRLRRAAVLIQARQRMLAARSRYVQVLWAVAHIQRCMRGWAIRRVLAQQHAAATRIQAAVRMHACRSLFRRQQGAAVLVQSSVRRMQHRSRFLQLRSAAQCIQRMQRGRSVRTAMQKQAAAATVLQKCWRAHMQRHAYLGMRAAAVRLQAAMRCWRLRQEFLRMRLAASTIQAACKGWQQRRQLAAQKAAAVTIQKRWRGARLQQAFRAHVASVIVAQSCVRRWLAMKQLQRARHACTVLQAHWRGRAARMGTRRIRAAITLQRIFRGAAVRCKVARLRSAAVATQSAWRRRQAMRRYAQAVRNVTAVQACMRRWLARRHLARWRQAALTLQVHWRARSARRLARQHRAARVVQSCWRGIVVRRAAAAQQEAAVRIQTCWRRAHAQAAYQQSRACIILVQAHVRMLAARKCLQQARGAATLIQSHWRRACAMRLREQITAVIVIQRHVRGRRQRQQLQRQHAAALVIQSVVRMHAQRKRYRSMRVMQQAVRKMVKTAQKFAKRTAAAIKMQALARGFLARCELRRRLAERQAVEGAALAVIAPWARTAVDRLRFLRLRRMAVFIQCCYRRRHARRVAAATKLQAALRMRQARRSLQSMRSSTLIIQARWRGARERRAAGRPAAAMTQRLRAALAQRTHPAKTLSARTAAAMQSLQHGLQLAQATASVAELAHCVYLSRECAARFVQGGGPGHMLHFVRGCNRSAPHLTLLRKCLSAVASAAKQGCLVLAALAAEDTDSSCPATMAAIMLQHRDSEDIFMDAACLLGAVVASPEHSPSIALQQSIVRQLESAGQLLVRKVDVEAKYLNRLEGQKGSDASAREATRKLVAARKQLLKLYQVLLLCGGAPSRELQTAAGSAADRLKQAPRNMIVRNTLRNLR</sequence>
<accession>A0AAV1HUL3</accession>
<proteinExistence type="predicted"/>
<feature type="compositionally biased region" description="Low complexity" evidence="5">
    <location>
        <begin position="168"/>
        <end position="182"/>
    </location>
</feature>
<evidence type="ECO:0000256" key="2">
    <source>
        <dbReference type="ARBA" id="ARBA00022490"/>
    </source>
</evidence>
<dbReference type="Pfam" id="PF00612">
    <property type="entry name" value="IQ"/>
    <property type="match status" value="11"/>
</dbReference>
<feature type="region of interest" description="Disordered" evidence="5">
    <location>
        <begin position="1"/>
        <end position="62"/>
    </location>
</feature>
<keyword evidence="3" id="KW-0677">Repeat</keyword>
<feature type="compositionally biased region" description="Low complexity" evidence="5">
    <location>
        <begin position="272"/>
        <end position="286"/>
    </location>
</feature>
<dbReference type="Gene3D" id="1.10.418.10">
    <property type="entry name" value="Calponin-like domain"/>
    <property type="match status" value="2"/>
</dbReference>
<dbReference type="InterPro" id="IPR001715">
    <property type="entry name" value="CH_dom"/>
</dbReference>
<evidence type="ECO:0000256" key="3">
    <source>
        <dbReference type="ARBA" id="ARBA00022737"/>
    </source>
</evidence>
<keyword evidence="8" id="KW-1185">Reference proteome</keyword>